<evidence type="ECO:0000256" key="2">
    <source>
        <dbReference type="ARBA" id="ARBA00023054"/>
    </source>
</evidence>
<dbReference type="SMART" id="SM00397">
    <property type="entry name" value="t_SNARE"/>
    <property type="match status" value="1"/>
</dbReference>
<dbReference type="AlphaFoldDB" id="A0AAD1SQW4"/>
<sequence>MRDRTTELGNNDSGSENEESRGFLNSAANGSKEGDDKNAQLLETTQDIRNSLQLLEDKVKQLEASQVKILTMPLPEDDMKRDLENLRGEIKRLAKDIRAKLQKIQVKEDEELVMTNVHIRMRRTQHGVLSKKFIELINQCNTAQTEYKERNVKRIKRQLQITGHSVTDETFDEMLESGQINVFTCNILQDTQAAKQALNEIEARHEEILKLEKSIVELHEMFTFLAMEVEAQGETIDNIEKNILHSKDYVESAQKQLTKAVENKHKARKKKVYIAICVSVLLLVIILIIIVTLFT</sequence>
<dbReference type="GO" id="GO:0006887">
    <property type="term" value="P:exocytosis"/>
    <property type="evidence" value="ECO:0007669"/>
    <property type="project" value="TreeGrafter"/>
</dbReference>
<keyword evidence="5" id="KW-0472">Membrane</keyword>
<dbReference type="GO" id="GO:0005886">
    <property type="term" value="C:plasma membrane"/>
    <property type="evidence" value="ECO:0007669"/>
    <property type="project" value="TreeGrafter"/>
</dbReference>
<protein>
    <submittedName>
        <fullName evidence="7">Syntaxin-4</fullName>
    </submittedName>
</protein>
<dbReference type="Pfam" id="PF05739">
    <property type="entry name" value="SNARE"/>
    <property type="match status" value="1"/>
</dbReference>
<dbReference type="SUPFAM" id="SSF47661">
    <property type="entry name" value="t-snare proteins"/>
    <property type="match status" value="1"/>
</dbReference>
<dbReference type="InterPro" id="IPR000727">
    <property type="entry name" value="T_SNARE_dom"/>
</dbReference>
<name>A0AAD1SQW4_PELCU</name>
<dbReference type="GO" id="GO:0006886">
    <property type="term" value="P:intracellular protein transport"/>
    <property type="evidence" value="ECO:0007669"/>
    <property type="project" value="InterPro"/>
</dbReference>
<evidence type="ECO:0000313" key="8">
    <source>
        <dbReference type="Proteomes" id="UP001295444"/>
    </source>
</evidence>
<evidence type="ECO:0000259" key="6">
    <source>
        <dbReference type="PROSITE" id="PS50192"/>
    </source>
</evidence>
<dbReference type="Pfam" id="PF00804">
    <property type="entry name" value="Syntaxin"/>
    <property type="match status" value="1"/>
</dbReference>
<dbReference type="Gene3D" id="1.20.58.70">
    <property type="match status" value="1"/>
</dbReference>
<dbReference type="PANTHER" id="PTHR19957:SF97">
    <property type="entry name" value="SYNTAXIN-4"/>
    <property type="match status" value="1"/>
</dbReference>
<dbReference type="InterPro" id="IPR006012">
    <property type="entry name" value="Syntaxin/epimorphin_CS"/>
</dbReference>
<dbReference type="PROSITE" id="PS50192">
    <property type="entry name" value="T_SNARE"/>
    <property type="match status" value="1"/>
</dbReference>
<dbReference type="Proteomes" id="UP001295444">
    <property type="component" value="Chromosome 07"/>
</dbReference>
<evidence type="ECO:0000256" key="1">
    <source>
        <dbReference type="ARBA" id="ARBA00009063"/>
    </source>
</evidence>
<evidence type="ECO:0000313" key="7">
    <source>
        <dbReference type="EMBL" id="CAH2307961.1"/>
    </source>
</evidence>
<organism evidence="7 8">
    <name type="scientific">Pelobates cultripes</name>
    <name type="common">Western spadefoot toad</name>
    <dbReference type="NCBI Taxonomy" id="61616"/>
    <lineage>
        <taxon>Eukaryota</taxon>
        <taxon>Metazoa</taxon>
        <taxon>Chordata</taxon>
        <taxon>Craniata</taxon>
        <taxon>Vertebrata</taxon>
        <taxon>Euteleostomi</taxon>
        <taxon>Amphibia</taxon>
        <taxon>Batrachia</taxon>
        <taxon>Anura</taxon>
        <taxon>Pelobatoidea</taxon>
        <taxon>Pelobatidae</taxon>
        <taxon>Pelobates</taxon>
    </lineage>
</organism>
<gene>
    <name evidence="7" type="ORF">PECUL_23A052183</name>
</gene>
<dbReference type="CDD" id="cd15848">
    <property type="entry name" value="SNARE_syntaxin1-like"/>
    <property type="match status" value="1"/>
</dbReference>
<dbReference type="GO" id="GO:0048278">
    <property type="term" value="P:vesicle docking"/>
    <property type="evidence" value="ECO:0007669"/>
    <property type="project" value="TreeGrafter"/>
</dbReference>
<dbReference type="EMBL" id="OW240918">
    <property type="protein sequence ID" value="CAH2307961.1"/>
    <property type="molecule type" value="Genomic_DNA"/>
</dbReference>
<keyword evidence="8" id="KW-1185">Reference proteome</keyword>
<dbReference type="CDD" id="cd00179">
    <property type="entry name" value="SynN"/>
    <property type="match status" value="1"/>
</dbReference>
<dbReference type="PROSITE" id="PS00914">
    <property type="entry name" value="SYNTAXIN"/>
    <property type="match status" value="1"/>
</dbReference>
<dbReference type="InterPro" id="IPR006011">
    <property type="entry name" value="Syntaxin_N"/>
</dbReference>
<dbReference type="GO" id="GO:0012505">
    <property type="term" value="C:endomembrane system"/>
    <property type="evidence" value="ECO:0007669"/>
    <property type="project" value="TreeGrafter"/>
</dbReference>
<reference evidence="7" key="1">
    <citation type="submission" date="2022-03" db="EMBL/GenBank/DDBJ databases">
        <authorList>
            <person name="Alioto T."/>
            <person name="Alioto T."/>
            <person name="Gomez Garrido J."/>
        </authorList>
    </citation>
    <scope>NUCLEOTIDE SEQUENCE</scope>
</reference>
<proteinExistence type="inferred from homology"/>
<evidence type="ECO:0000256" key="5">
    <source>
        <dbReference type="SAM" id="Phobius"/>
    </source>
</evidence>
<dbReference type="GO" id="GO:0000149">
    <property type="term" value="F:SNARE binding"/>
    <property type="evidence" value="ECO:0007669"/>
    <property type="project" value="TreeGrafter"/>
</dbReference>
<dbReference type="InterPro" id="IPR010989">
    <property type="entry name" value="SNARE"/>
</dbReference>
<comment type="similarity">
    <text evidence="1 3">Belongs to the syntaxin family.</text>
</comment>
<feature type="region of interest" description="Disordered" evidence="4">
    <location>
        <begin position="1"/>
        <end position="39"/>
    </location>
</feature>
<dbReference type="GO" id="GO:0005484">
    <property type="term" value="F:SNAP receptor activity"/>
    <property type="evidence" value="ECO:0007669"/>
    <property type="project" value="InterPro"/>
</dbReference>
<keyword evidence="2" id="KW-0175">Coiled coil</keyword>
<dbReference type="Gene3D" id="1.20.5.110">
    <property type="match status" value="1"/>
</dbReference>
<dbReference type="GO" id="GO:0006906">
    <property type="term" value="P:vesicle fusion"/>
    <property type="evidence" value="ECO:0007669"/>
    <property type="project" value="TreeGrafter"/>
</dbReference>
<dbReference type="PANTHER" id="PTHR19957">
    <property type="entry name" value="SYNTAXIN"/>
    <property type="match status" value="1"/>
</dbReference>
<dbReference type="InterPro" id="IPR045242">
    <property type="entry name" value="Syntaxin"/>
</dbReference>
<feature type="domain" description="T-SNARE coiled-coil homology" evidence="6">
    <location>
        <begin position="198"/>
        <end position="260"/>
    </location>
</feature>
<dbReference type="FunFam" id="1.20.58.70:FF:000011">
    <property type="entry name" value="Syntaxin 4"/>
    <property type="match status" value="1"/>
</dbReference>
<keyword evidence="5" id="KW-0812">Transmembrane</keyword>
<dbReference type="GO" id="GO:0031201">
    <property type="term" value="C:SNARE complex"/>
    <property type="evidence" value="ECO:0007669"/>
    <property type="project" value="TreeGrafter"/>
</dbReference>
<dbReference type="SMART" id="SM00503">
    <property type="entry name" value="SynN"/>
    <property type="match status" value="1"/>
</dbReference>
<evidence type="ECO:0000256" key="4">
    <source>
        <dbReference type="SAM" id="MobiDB-lite"/>
    </source>
</evidence>
<evidence type="ECO:0000256" key="3">
    <source>
        <dbReference type="RuleBase" id="RU003858"/>
    </source>
</evidence>
<keyword evidence="5" id="KW-1133">Transmembrane helix</keyword>
<accession>A0AAD1SQW4</accession>
<feature type="transmembrane region" description="Helical" evidence="5">
    <location>
        <begin position="272"/>
        <end position="294"/>
    </location>
</feature>